<evidence type="ECO:0000313" key="2">
    <source>
        <dbReference type="EMBL" id="MDR6300407.1"/>
    </source>
</evidence>
<feature type="transmembrane region" description="Helical" evidence="1">
    <location>
        <begin position="16"/>
        <end position="36"/>
    </location>
</feature>
<keyword evidence="1" id="KW-0812">Transmembrane</keyword>
<evidence type="ECO:0000313" key="3">
    <source>
        <dbReference type="Proteomes" id="UP001257659"/>
    </source>
</evidence>
<protein>
    <submittedName>
        <fullName evidence="2">Uncharacterized protein</fullName>
    </submittedName>
</protein>
<accession>A0ABU1K7C9</accession>
<dbReference type="RefSeq" id="WP_309727317.1">
    <property type="nucleotide sequence ID" value="NZ_JAVDQA010000002.1"/>
</dbReference>
<comment type="caution">
    <text evidence="2">The sequence shown here is derived from an EMBL/GenBank/DDBJ whole genome shotgun (WGS) entry which is preliminary data.</text>
</comment>
<feature type="transmembrane region" description="Helical" evidence="1">
    <location>
        <begin position="132"/>
        <end position="155"/>
    </location>
</feature>
<feature type="transmembrane region" description="Helical" evidence="1">
    <location>
        <begin position="107"/>
        <end position="126"/>
    </location>
</feature>
<keyword evidence="3" id="KW-1185">Reference proteome</keyword>
<reference evidence="2 3" key="1">
    <citation type="submission" date="2023-07" db="EMBL/GenBank/DDBJ databases">
        <title>Genomic Encyclopedia of Type Strains, Phase IV (KMG-IV): sequencing the most valuable type-strain genomes for metagenomic binning, comparative biology and taxonomic classification.</title>
        <authorList>
            <person name="Goeker M."/>
        </authorList>
    </citation>
    <scope>NUCLEOTIDE SEQUENCE [LARGE SCALE GENOMIC DNA]</scope>
    <source>
        <strain evidence="2 3">DSM 102814</strain>
    </source>
</reference>
<keyword evidence="1" id="KW-0472">Membrane</keyword>
<organism evidence="2 3">
    <name type="scientific">Mesonia maritima</name>
    <dbReference type="NCBI Taxonomy" id="1793873"/>
    <lineage>
        <taxon>Bacteria</taxon>
        <taxon>Pseudomonadati</taxon>
        <taxon>Bacteroidota</taxon>
        <taxon>Flavobacteriia</taxon>
        <taxon>Flavobacteriales</taxon>
        <taxon>Flavobacteriaceae</taxon>
        <taxon>Mesonia</taxon>
    </lineage>
</organism>
<keyword evidence="1" id="KW-1133">Transmembrane helix</keyword>
<sequence length="161" mass="18305">MNLEGKLHTFPKALKLLIGTFLIVLSVGYFTGLTFVGETTSNSAKGIQENYLGNENDENAEVMKFKKSEREMLTIVHTHILSMSVIFFLVGGLVYLTKANLSIKKFLMIEPLFSVLLTFGGIYFMWQGFHWMRYIVIFSGILMTLSFTLSVLLIFSQLIKK</sequence>
<proteinExistence type="predicted"/>
<dbReference type="Proteomes" id="UP001257659">
    <property type="component" value="Unassembled WGS sequence"/>
</dbReference>
<name>A0ABU1K7C9_9FLAO</name>
<gene>
    <name evidence="2" type="ORF">GGR31_001038</name>
</gene>
<evidence type="ECO:0000256" key="1">
    <source>
        <dbReference type="SAM" id="Phobius"/>
    </source>
</evidence>
<dbReference type="EMBL" id="JAVDQA010000002">
    <property type="protein sequence ID" value="MDR6300407.1"/>
    <property type="molecule type" value="Genomic_DNA"/>
</dbReference>
<feature type="transmembrane region" description="Helical" evidence="1">
    <location>
        <begin position="72"/>
        <end position="95"/>
    </location>
</feature>